<keyword evidence="4" id="KW-1185">Reference proteome</keyword>
<dbReference type="Proteomes" id="UP000005408">
    <property type="component" value="Unassembled WGS sequence"/>
</dbReference>
<organism evidence="3 4">
    <name type="scientific">Magallana gigas</name>
    <name type="common">Pacific oyster</name>
    <name type="synonym">Crassostrea gigas</name>
    <dbReference type="NCBI Taxonomy" id="29159"/>
    <lineage>
        <taxon>Eukaryota</taxon>
        <taxon>Metazoa</taxon>
        <taxon>Spiralia</taxon>
        <taxon>Lophotrochozoa</taxon>
        <taxon>Mollusca</taxon>
        <taxon>Bivalvia</taxon>
        <taxon>Autobranchia</taxon>
        <taxon>Pteriomorphia</taxon>
        <taxon>Ostreida</taxon>
        <taxon>Ostreoidea</taxon>
        <taxon>Ostreidae</taxon>
        <taxon>Magallana</taxon>
    </lineage>
</organism>
<feature type="transmembrane region" description="Helical" evidence="2">
    <location>
        <begin position="29"/>
        <end position="52"/>
    </location>
</feature>
<evidence type="ECO:0000256" key="1">
    <source>
        <dbReference type="SAM" id="MobiDB-lite"/>
    </source>
</evidence>
<feature type="compositionally biased region" description="Basic and acidic residues" evidence="1">
    <location>
        <begin position="57"/>
        <end position="75"/>
    </location>
</feature>
<evidence type="ECO:0000256" key="2">
    <source>
        <dbReference type="SAM" id="Phobius"/>
    </source>
</evidence>
<keyword evidence="2" id="KW-0812">Transmembrane</keyword>
<evidence type="ECO:0000313" key="3">
    <source>
        <dbReference type="EnsemblMetazoa" id="G602.1:cds"/>
    </source>
</evidence>
<name>A0A8W8NJ90_MAGGI</name>
<keyword evidence="2" id="KW-1133">Transmembrane helix</keyword>
<protein>
    <submittedName>
        <fullName evidence="3">Uncharacterized protein</fullName>
    </submittedName>
</protein>
<sequence length="101" mass="11612">MAPLDPEPGNNTTDISDKGRFVEPSADEILLWAVVCALVTFFGLGLATFKYLRDQYDTPDNKKKRKDKSELERRVHNVSSATDIREEKNRCDEIPFPERRV</sequence>
<accession>A0A8W8NJ90</accession>
<feature type="compositionally biased region" description="Basic and acidic residues" evidence="1">
    <location>
        <begin position="83"/>
        <end position="101"/>
    </location>
</feature>
<dbReference type="EnsemblMetazoa" id="G602.1">
    <property type="protein sequence ID" value="G602.1:cds"/>
    <property type="gene ID" value="G602"/>
</dbReference>
<reference evidence="3" key="1">
    <citation type="submission" date="2022-08" db="UniProtKB">
        <authorList>
            <consortium name="EnsemblMetazoa"/>
        </authorList>
    </citation>
    <scope>IDENTIFICATION</scope>
    <source>
        <strain evidence="3">05x7-T-G4-1.051#20</strain>
    </source>
</reference>
<dbReference type="AlphaFoldDB" id="A0A8W8NJ90"/>
<keyword evidence="2" id="KW-0472">Membrane</keyword>
<feature type="region of interest" description="Disordered" evidence="1">
    <location>
        <begin position="57"/>
        <end position="101"/>
    </location>
</feature>
<evidence type="ECO:0000313" key="4">
    <source>
        <dbReference type="Proteomes" id="UP000005408"/>
    </source>
</evidence>
<proteinExistence type="predicted"/>